<dbReference type="GO" id="GO:0006952">
    <property type="term" value="P:defense response"/>
    <property type="evidence" value="ECO:0007669"/>
    <property type="project" value="UniProtKB-KW"/>
</dbReference>
<comment type="function">
    <text evidence="7">Lipolytic acyl hydrolase (LAH).</text>
</comment>
<feature type="active site" description="Proton acceptor" evidence="6">
    <location>
        <position position="275"/>
    </location>
</feature>
<feature type="short sequence motif" description="DGA/G" evidence="6">
    <location>
        <begin position="275"/>
        <end position="277"/>
    </location>
</feature>
<evidence type="ECO:0000256" key="4">
    <source>
        <dbReference type="ARBA" id="ARBA00022963"/>
    </source>
</evidence>
<keyword evidence="3" id="KW-0611">Plant defense</keyword>
<comment type="similarity">
    <text evidence="1 7">Belongs to the patatin family.</text>
</comment>
<evidence type="ECO:0000256" key="5">
    <source>
        <dbReference type="ARBA" id="ARBA00023098"/>
    </source>
</evidence>
<dbReference type="InterPro" id="IPR016035">
    <property type="entry name" value="Acyl_Trfase/lysoPLipase"/>
</dbReference>
<feature type="short sequence motif" description="GXSXG" evidence="6">
    <location>
        <begin position="128"/>
        <end position="132"/>
    </location>
</feature>
<evidence type="ECO:0000259" key="8">
    <source>
        <dbReference type="PROSITE" id="PS51635"/>
    </source>
</evidence>
<proteinExistence type="inferred from homology"/>
<evidence type="ECO:0000313" key="9">
    <source>
        <dbReference type="EMBL" id="VVB09970.1"/>
    </source>
</evidence>
<dbReference type="EMBL" id="CABITT030000007">
    <property type="protein sequence ID" value="VVB09970.1"/>
    <property type="molecule type" value="Genomic_DNA"/>
</dbReference>
<evidence type="ECO:0000256" key="2">
    <source>
        <dbReference type="ARBA" id="ARBA00022801"/>
    </source>
</evidence>
<dbReference type="OrthoDB" id="1658288at2759"/>
<keyword evidence="4 6" id="KW-0442">Lipid degradation</keyword>
<accession>A0A565C8R0</accession>
<reference evidence="9" key="1">
    <citation type="submission" date="2019-07" db="EMBL/GenBank/DDBJ databases">
        <authorList>
            <person name="Dittberner H."/>
        </authorList>
    </citation>
    <scope>NUCLEOTIDE SEQUENCE [LARGE SCALE GENOMIC DNA]</scope>
</reference>
<dbReference type="Pfam" id="PF01734">
    <property type="entry name" value="Patatin"/>
    <property type="match status" value="1"/>
</dbReference>
<dbReference type="InterPro" id="IPR002641">
    <property type="entry name" value="PNPLA_dom"/>
</dbReference>
<sequence length="466" mass="52127">MVQWLMTRFVGRNHPANAFHYVSRLATINGLSDKKIKFLINPRISPSSNAGFTRLSEKEEKENVKNDSIVKKNKPPKYGDLVTILSLDGGGVRGIIGGVILANLEKHLQEIDNDKSMRLADYFDVVAGTSTGGLMTTMLTAPNKAGRPLYAADEIVPFYFREAAKIFPPGSWMMSIIKLLMGPKYNGNDLRTILRNLLGETRLHDTLTNIVIPTFDIKELKPTIFSSYQESVNPSLNVKLSDICIGTSAAPTYLPAHYFSNKDKQGKTTEFNLIDGGVTANDPTLTAITAVSRQVLKNHPDMYGLEALGYDKFLVISIGTGASKKDKYSATDAAKWGIENWAYNFKYNSNPILEVILESSRDMVQYHTSVLFQALKSEGNYLRIDVDTLKPDEVSMDKAAMPNLENLKSIGEKLLKSNVVRMNLNTDIYEPVPRNVTNDQELMRFAKILSNERKIRNERSKTMIDK</sequence>
<dbReference type="PROSITE" id="PS51635">
    <property type="entry name" value="PNPLA"/>
    <property type="match status" value="1"/>
</dbReference>
<name>A0A565C8R0_9BRAS</name>
<dbReference type="PANTHER" id="PTHR32176">
    <property type="entry name" value="XYLOSE ISOMERASE"/>
    <property type="match status" value="1"/>
</dbReference>
<organism evidence="9 10">
    <name type="scientific">Arabis nemorensis</name>
    <dbReference type="NCBI Taxonomy" id="586526"/>
    <lineage>
        <taxon>Eukaryota</taxon>
        <taxon>Viridiplantae</taxon>
        <taxon>Streptophyta</taxon>
        <taxon>Embryophyta</taxon>
        <taxon>Tracheophyta</taxon>
        <taxon>Spermatophyta</taxon>
        <taxon>Magnoliopsida</taxon>
        <taxon>eudicotyledons</taxon>
        <taxon>Gunneridae</taxon>
        <taxon>Pentapetalae</taxon>
        <taxon>rosids</taxon>
        <taxon>malvids</taxon>
        <taxon>Brassicales</taxon>
        <taxon>Brassicaceae</taxon>
        <taxon>Arabideae</taxon>
        <taxon>Arabis</taxon>
    </lineage>
</organism>
<evidence type="ECO:0000256" key="1">
    <source>
        <dbReference type="ARBA" id="ARBA00010240"/>
    </source>
</evidence>
<dbReference type="Proteomes" id="UP000489600">
    <property type="component" value="Unassembled WGS sequence"/>
</dbReference>
<evidence type="ECO:0000256" key="7">
    <source>
        <dbReference type="RuleBase" id="RU361262"/>
    </source>
</evidence>
<keyword evidence="10" id="KW-1185">Reference proteome</keyword>
<feature type="short sequence motif" description="GXGXXG" evidence="6">
    <location>
        <begin position="89"/>
        <end position="94"/>
    </location>
</feature>
<evidence type="ECO:0000256" key="6">
    <source>
        <dbReference type="PROSITE-ProRule" id="PRU01161"/>
    </source>
</evidence>
<gene>
    <name evidence="9" type="ORF">ANE_LOCUS20414</name>
</gene>
<feature type="domain" description="PNPLA" evidence="8">
    <location>
        <begin position="85"/>
        <end position="288"/>
    </location>
</feature>
<dbReference type="PANTHER" id="PTHR32176:SF89">
    <property type="entry name" value="PATATIN-LIKE PROTEIN 1-RELATED"/>
    <property type="match status" value="1"/>
</dbReference>
<comment type="domain">
    <text evidence="7">The nitrogen atoms of the two glycine residues in the GGXR motif define the oxyanion hole, and stabilize the oxyanion that forms during the nucleophilic attack by the catalytic serine during substrate cleavage.</text>
</comment>
<dbReference type="EC" id="3.1.1.-" evidence="7"/>
<dbReference type="Gene3D" id="3.40.1090.10">
    <property type="entry name" value="Cytosolic phospholipase A2 catalytic domain"/>
    <property type="match status" value="1"/>
</dbReference>
<dbReference type="GO" id="GO:0047372">
    <property type="term" value="F:monoacylglycerol lipase activity"/>
    <property type="evidence" value="ECO:0007669"/>
    <property type="project" value="TreeGrafter"/>
</dbReference>
<protein>
    <recommendedName>
        <fullName evidence="7">Patatin</fullName>
        <ecNumber evidence="7">3.1.1.-</ecNumber>
    </recommendedName>
</protein>
<dbReference type="GO" id="GO:0004620">
    <property type="term" value="F:phospholipase activity"/>
    <property type="evidence" value="ECO:0007669"/>
    <property type="project" value="TreeGrafter"/>
</dbReference>
<dbReference type="GO" id="GO:0016042">
    <property type="term" value="P:lipid catabolic process"/>
    <property type="evidence" value="ECO:0007669"/>
    <property type="project" value="UniProtKB-UniRule"/>
</dbReference>
<evidence type="ECO:0000313" key="10">
    <source>
        <dbReference type="Proteomes" id="UP000489600"/>
    </source>
</evidence>
<dbReference type="SUPFAM" id="SSF52151">
    <property type="entry name" value="FabD/lysophospholipase-like"/>
    <property type="match status" value="1"/>
</dbReference>
<evidence type="ECO:0000256" key="3">
    <source>
        <dbReference type="ARBA" id="ARBA00022821"/>
    </source>
</evidence>
<dbReference type="AlphaFoldDB" id="A0A565C8R0"/>
<keyword evidence="5 6" id="KW-0443">Lipid metabolism</keyword>
<feature type="active site" description="Nucleophile" evidence="6">
    <location>
        <position position="130"/>
    </location>
</feature>
<comment type="caution">
    <text evidence="9">The sequence shown here is derived from an EMBL/GenBank/DDBJ whole genome shotgun (WGS) entry which is preliminary data.</text>
</comment>
<dbReference type="FunFam" id="3.40.1090.10:FF:000005">
    <property type="entry name" value="Patatin"/>
    <property type="match status" value="1"/>
</dbReference>
<keyword evidence="2 6" id="KW-0378">Hydrolase</keyword>